<dbReference type="InterPro" id="IPR003439">
    <property type="entry name" value="ABC_transporter-like_ATP-bd"/>
</dbReference>
<dbReference type="GO" id="GO:0016887">
    <property type="term" value="F:ATP hydrolysis activity"/>
    <property type="evidence" value="ECO:0007669"/>
    <property type="project" value="InterPro"/>
</dbReference>
<dbReference type="Gene3D" id="3.40.50.300">
    <property type="entry name" value="P-loop containing nucleotide triphosphate hydrolases"/>
    <property type="match status" value="1"/>
</dbReference>
<keyword evidence="8" id="KW-0472">Membrane</keyword>
<reference evidence="10" key="1">
    <citation type="submission" date="2020-10" db="EMBL/GenBank/DDBJ databases">
        <authorList>
            <person name="Gilroy R."/>
        </authorList>
    </citation>
    <scope>NUCLEOTIDE SEQUENCE</scope>
    <source>
        <strain evidence="10">10532</strain>
    </source>
</reference>
<dbReference type="FunFam" id="3.40.50.300:FF:000425">
    <property type="entry name" value="Probable ABC transporter, ATP-binding subunit"/>
    <property type="match status" value="1"/>
</dbReference>
<dbReference type="InterPro" id="IPR027417">
    <property type="entry name" value="P-loop_NTPase"/>
</dbReference>
<evidence type="ECO:0000313" key="10">
    <source>
        <dbReference type="EMBL" id="MBO8456877.1"/>
    </source>
</evidence>
<dbReference type="CDD" id="cd03259">
    <property type="entry name" value="ABC_Carb_Solutes_like"/>
    <property type="match status" value="1"/>
</dbReference>
<proteinExistence type="predicted"/>
<keyword evidence="2" id="KW-1003">Cell membrane</keyword>
<dbReference type="InterPro" id="IPR017871">
    <property type="entry name" value="ABC_transporter-like_CS"/>
</dbReference>
<protein>
    <submittedName>
        <fullName evidence="10">ABC transporter ATP-binding protein</fullName>
    </submittedName>
</protein>
<dbReference type="SUPFAM" id="SSF52540">
    <property type="entry name" value="P-loop containing nucleoside triphosphate hydrolases"/>
    <property type="match status" value="1"/>
</dbReference>
<keyword evidence="4" id="KW-0547">Nucleotide-binding</keyword>
<dbReference type="GO" id="GO:0015697">
    <property type="term" value="P:quaternary ammonium group transport"/>
    <property type="evidence" value="ECO:0007669"/>
    <property type="project" value="UniProtKB-ARBA"/>
</dbReference>
<evidence type="ECO:0000256" key="5">
    <source>
        <dbReference type="ARBA" id="ARBA00022840"/>
    </source>
</evidence>
<dbReference type="InterPro" id="IPR050093">
    <property type="entry name" value="ABC_SmlMolc_Importer"/>
</dbReference>
<dbReference type="PROSITE" id="PS00211">
    <property type="entry name" value="ABC_TRANSPORTER_1"/>
    <property type="match status" value="1"/>
</dbReference>
<evidence type="ECO:0000256" key="6">
    <source>
        <dbReference type="ARBA" id="ARBA00023004"/>
    </source>
</evidence>
<dbReference type="GO" id="GO:0015408">
    <property type="term" value="F:ABC-type ferric iron transporter activity"/>
    <property type="evidence" value="ECO:0007669"/>
    <property type="project" value="InterPro"/>
</dbReference>
<dbReference type="GO" id="GO:0016020">
    <property type="term" value="C:membrane"/>
    <property type="evidence" value="ECO:0007669"/>
    <property type="project" value="InterPro"/>
</dbReference>
<keyword evidence="5 10" id="KW-0067">ATP-binding</keyword>
<dbReference type="Pfam" id="PF00005">
    <property type="entry name" value="ABC_tran"/>
    <property type="match status" value="1"/>
</dbReference>
<feature type="domain" description="ABC transporter" evidence="9">
    <location>
        <begin position="7"/>
        <end position="235"/>
    </location>
</feature>
<evidence type="ECO:0000313" key="11">
    <source>
        <dbReference type="Proteomes" id="UP000823638"/>
    </source>
</evidence>
<evidence type="ECO:0000256" key="3">
    <source>
        <dbReference type="ARBA" id="ARBA00022496"/>
    </source>
</evidence>
<dbReference type="GO" id="GO:0005524">
    <property type="term" value="F:ATP binding"/>
    <property type="evidence" value="ECO:0007669"/>
    <property type="project" value="UniProtKB-KW"/>
</dbReference>
<dbReference type="AlphaFoldDB" id="A0A9D9HMV5"/>
<evidence type="ECO:0000256" key="7">
    <source>
        <dbReference type="ARBA" id="ARBA00023065"/>
    </source>
</evidence>
<dbReference type="PANTHER" id="PTHR42781">
    <property type="entry name" value="SPERMIDINE/PUTRESCINE IMPORT ATP-BINDING PROTEIN POTA"/>
    <property type="match status" value="1"/>
</dbReference>
<comment type="caution">
    <text evidence="10">The sequence shown here is derived from an EMBL/GenBank/DDBJ whole genome shotgun (WGS) entry which is preliminary data.</text>
</comment>
<evidence type="ECO:0000256" key="4">
    <source>
        <dbReference type="ARBA" id="ARBA00022741"/>
    </source>
</evidence>
<dbReference type="InterPro" id="IPR003593">
    <property type="entry name" value="AAA+_ATPase"/>
</dbReference>
<dbReference type="PANTHER" id="PTHR42781:SF9">
    <property type="entry name" value="AMINO ACID ABC TRANSPORTER, ATP-BINDING PROTEIN-RELATED"/>
    <property type="match status" value="1"/>
</dbReference>
<reference evidence="10" key="2">
    <citation type="journal article" date="2021" name="PeerJ">
        <title>Extensive microbial diversity within the chicken gut microbiome revealed by metagenomics and culture.</title>
        <authorList>
            <person name="Gilroy R."/>
            <person name="Ravi A."/>
            <person name="Getino M."/>
            <person name="Pursley I."/>
            <person name="Horton D.L."/>
            <person name="Alikhan N.F."/>
            <person name="Baker D."/>
            <person name="Gharbi K."/>
            <person name="Hall N."/>
            <person name="Watson M."/>
            <person name="Adriaenssens E.M."/>
            <person name="Foster-Nyarko E."/>
            <person name="Jarju S."/>
            <person name="Secka A."/>
            <person name="Antonio M."/>
            <person name="Oren A."/>
            <person name="Chaudhuri R.R."/>
            <person name="La Ragione R."/>
            <person name="Hildebrand F."/>
            <person name="Pallen M.J."/>
        </authorList>
    </citation>
    <scope>NUCLEOTIDE SEQUENCE</scope>
    <source>
        <strain evidence="10">10532</strain>
    </source>
</reference>
<keyword evidence="1" id="KW-0813">Transport</keyword>
<keyword evidence="3" id="KW-0410">Iron transport</keyword>
<dbReference type="SMART" id="SM00382">
    <property type="entry name" value="AAA"/>
    <property type="match status" value="1"/>
</dbReference>
<keyword evidence="7" id="KW-0406">Ion transport</keyword>
<evidence type="ECO:0000256" key="2">
    <source>
        <dbReference type="ARBA" id="ARBA00022475"/>
    </source>
</evidence>
<accession>A0A9D9HMV5</accession>
<evidence type="ECO:0000256" key="1">
    <source>
        <dbReference type="ARBA" id="ARBA00022448"/>
    </source>
</evidence>
<name>A0A9D9HMV5_9SPIR</name>
<evidence type="ECO:0000259" key="9">
    <source>
        <dbReference type="PROSITE" id="PS50893"/>
    </source>
</evidence>
<organism evidence="10 11">
    <name type="scientific">Candidatus Gallitreponema excrementavium</name>
    <dbReference type="NCBI Taxonomy" id="2840840"/>
    <lineage>
        <taxon>Bacteria</taxon>
        <taxon>Pseudomonadati</taxon>
        <taxon>Spirochaetota</taxon>
        <taxon>Spirochaetia</taxon>
        <taxon>Spirochaetales</taxon>
        <taxon>Candidatus Gallitreponema</taxon>
    </lineage>
</organism>
<gene>
    <name evidence="10" type="ORF">IAA81_01460</name>
</gene>
<dbReference type="EMBL" id="JADIMM010000022">
    <property type="protein sequence ID" value="MBO8456877.1"/>
    <property type="molecule type" value="Genomic_DNA"/>
</dbReference>
<dbReference type="Proteomes" id="UP000823638">
    <property type="component" value="Unassembled WGS sequence"/>
</dbReference>
<sequence length="355" mass="39971">MKTNNCIEVKKIQKTWPDLTILGDFSIPQGKILALTGPSGSGKSTILRLIAGLEKPDSGEIIINGTDCTRKHPSKRGIGMVFQQTALFPHLNVLRNVVYGLENRSYSKNEKLQKAEKILSLLGLSGFENRNVQTLSGGESQRVSLARTLIMEPSVILFDEPFSSLDQSLKIQLRNEIKKLQKELNFTGIFVTHDMEEACFISDYMGIMKKGRIIAMGETQNLFLKPGNVETLDFLNNGFIISGKEISGKKVKKSDNNCNTQQKYIVISTGFLPNMLTEDSSVRKKIQNSHEMIYTDESTFSFYATCVKKDFYGFSNKVTFEKNGEYFDLSLPVSAKINEKSCYRLFFDINSVKEI</sequence>
<dbReference type="PROSITE" id="PS50893">
    <property type="entry name" value="ABC_TRANSPORTER_2"/>
    <property type="match status" value="1"/>
</dbReference>
<dbReference type="InterPro" id="IPR015853">
    <property type="entry name" value="ABC_transpr_FbpC"/>
</dbReference>
<keyword evidence="6" id="KW-0408">Iron</keyword>
<evidence type="ECO:0000256" key="8">
    <source>
        <dbReference type="ARBA" id="ARBA00023136"/>
    </source>
</evidence>